<sequence>MESQPSEPLPAKCKITARECHRPGSPFLGARHHWIRGANFILDWDPKVDVCAKMSSVLSRLKIWAGKLEEKEERGFLGA</sequence>
<dbReference type="Proteomes" id="UP000324222">
    <property type="component" value="Unassembled WGS sequence"/>
</dbReference>
<accession>A0A5B7GBZ4</accession>
<dbReference type="AlphaFoldDB" id="A0A5B7GBZ4"/>
<organism evidence="1 2">
    <name type="scientific">Portunus trituberculatus</name>
    <name type="common">Swimming crab</name>
    <name type="synonym">Neptunus trituberculatus</name>
    <dbReference type="NCBI Taxonomy" id="210409"/>
    <lineage>
        <taxon>Eukaryota</taxon>
        <taxon>Metazoa</taxon>
        <taxon>Ecdysozoa</taxon>
        <taxon>Arthropoda</taxon>
        <taxon>Crustacea</taxon>
        <taxon>Multicrustacea</taxon>
        <taxon>Malacostraca</taxon>
        <taxon>Eumalacostraca</taxon>
        <taxon>Eucarida</taxon>
        <taxon>Decapoda</taxon>
        <taxon>Pleocyemata</taxon>
        <taxon>Brachyura</taxon>
        <taxon>Eubrachyura</taxon>
        <taxon>Portunoidea</taxon>
        <taxon>Portunidae</taxon>
        <taxon>Portuninae</taxon>
        <taxon>Portunus</taxon>
    </lineage>
</organism>
<name>A0A5B7GBZ4_PORTR</name>
<dbReference type="EMBL" id="VSRR010015104">
    <property type="protein sequence ID" value="MPC57810.1"/>
    <property type="molecule type" value="Genomic_DNA"/>
</dbReference>
<keyword evidence="2" id="KW-1185">Reference proteome</keyword>
<gene>
    <name evidence="1" type="ORF">E2C01_051798</name>
</gene>
<protein>
    <submittedName>
        <fullName evidence="1">Uncharacterized protein</fullName>
    </submittedName>
</protein>
<proteinExistence type="predicted"/>
<comment type="caution">
    <text evidence="1">The sequence shown here is derived from an EMBL/GenBank/DDBJ whole genome shotgun (WGS) entry which is preliminary data.</text>
</comment>
<evidence type="ECO:0000313" key="2">
    <source>
        <dbReference type="Proteomes" id="UP000324222"/>
    </source>
</evidence>
<reference evidence="1 2" key="1">
    <citation type="submission" date="2019-05" db="EMBL/GenBank/DDBJ databases">
        <title>Another draft genome of Portunus trituberculatus and its Hox gene families provides insights of decapod evolution.</title>
        <authorList>
            <person name="Jeong J.-H."/>
            <person name="Song I."/>
            <person name="Kim S."/>
            <person name="Choi T."/>
            <person name="Kim D."/>
            <person name="Ryu S."/>
            <person name="Kim W."/>
        </authorList>
    </citation>
    <scope>NUCLEOTIDE SEQUENCE [LARGE SCALE GENOMIC DNA]</scope>
    <source>
        <tissue evidence="1">Muscle</tissue>
    </source>
</reference>
<evidence type="ECO:0000313" key="1">
    <source>
        <dbReference type="EMBL" id="MPC57810.1"/>
    </source>
</evidence>